<dbReference type="EMBL" id="JACYTR010000001">
    <property type="protein sequence ID" value="MBD8524315.1"/>
    <property type="molecule type" value="Genomic_DNA"/>
</dbReference>
<organism evidence="3 4">
    <name type="scientific">Pseudomarimonas arenosa</name>
    <dbReference type="NCBI Taxonomy" id="2774145"/>
    <lineage>
        <taxon>Bacteria</taxon>
        <taxon>Pseudomonadati</taxon>
        <taxon>Pseudomonadota</taxon>
        <taxon>Gammaproteobacteria</taxon>
        <taxon>Lysobacterales</taxon>
        <taxon>Lysobacteraceae</taxon>
        <taxon>Pseudomarimonas</taxon>
    </lineage>
</organism>
<evidence type="ECO:0000313" key="4">
    <source>
        <dbReference type="Proteomes" id="UP000613768"/>
    </source>
</evidence>
<dbReference type="Pfam" id="PF08327">
    <property type="entry name" value="AHSA1"/>
    <property type="match status" value="1"/>
</dbReference>
<evidence type="ECO:0000313" key="3">
    <source>
        <dbReference type="EMBL" id="MBD8524315.1"/>
    </source>
</evidence>
<sequence length="150" mass="16750">MDLMRYLPDIEHATLVRAPRAACFALFGSAAGWDRWFTQGMQMDPRPGGAMRFRWAGFGADRIHAEEDGLIEVIEPPARLVFRWQMQRLEGGTRVSLSFSDAPQGTRISVCDQGYPDHDRGRRCWMDCATGWGEALTLARFCAESGPPAG</sequence>
<reference evidence="3 4" key="1">
    <citation type="submission" date="2020-09" db="EMBL/GenBank/DDBJ databases">
        <title>Pseudoxanthomonas sp. CAU 1598 isolated from sand of Yaerae Beach.</title>
        <authorList>
            <person name="Kim W."/>
        </authorList>
    </citation>
    <scope>NUCLEOTIDE SEQUENCE [LARGE SCALE GENOMIC DNA]</scope>
    <source>
        <strain evidence="3 4">CAU 1598</strain>
    </source>
</reference>
<evidence type="ECO:0000256" key="1">
    <source>
        <dbReference type="ARBA" id="ARBA00006817"/>
    </source>
</evidence>
<name>A0AAW3ZFQ3_9GAMM</name>
<keyword evidence="4" id="KW-1185">Reference proteome</keyword>
<gene>
    <name evidence="3" type="ORF">IFO71_01035</name>
</gene>
<comment type="similarity">
    <text evidence="1">Belongs to the AHA1 family.</text>
</comment>
<dbReference type="InterPro" id="IPR013538">
    <property type="entry name" value="ASHA1/2-like_C"/>
</dbReference>
<dbReference type="Proteomes" id="UP000613768">
    <property type="component" value="Unassembled WGS sequence"/>
</dbReference>
<dbReference type="Gene3D" id="3.30.530.20">
    <property type="match status" value="1"/>
</dbReference>
<accession>A0AAW3ZFQ3</accession>
<dbReference type="AlphaFoldDB" id="A0AAW3ZFQ3"/>
<dbReference type="RefSeq" id="WP_192027655.1">
    <property type="nucleotide sequence ID" value="NZ_JACYTR010000001.1"/>
</dbReference>
<evidence type="ECO:0000259" key="2">
    <source>
        <dbReference type="Pfam" id="PF08327"/>
    </source>
</evidence>
<proteinExistence type="inferred from homology"/>
<comment type="caution">
    <text evidence="3">The sequence shown here is derived from an EMBL/GenBank/DDBJ whole genome shotgun (WGS) entry which is preliminary data.</text>
</comment>
<protein>
    <submittedName>
        <fullName evidence="3">SRPBCC domain-containing protein</fullName>
    </submittedName>
</protein>
<dbReference type="SUPFAM" id="SSF55961">
    <property type="entry name" value="Bet v1-like"/>
    <property type="match status" value="1"/>
</dbReference>
<dbReference type="CDD" id="cd07814">
    <property type="entry name" value="SRPBCC_CalC_Aha1-like"/>
    <property type="match status" value="1"/>
</dbReference>
<feature type="domain" description="Activator of Hsp90 ATPase homologue 1/2-like C-terminal" evidence="2">
    <location>
        <begin position="18"/>
        <end position="136"/>
    </location>
</feature>
<dbReference type="InterPro" id="IPR023393">
    <property type="entry name" value="START-like_dom_sf"/>
</dbReference>